<dbReference type="GO" id="GO:0009908">
    <property type="term" value="P:flower development"/>
    <property type="evidence" value="ECO:0007669"/>
    <property type="project" value="UniProtKB-KW"/>
</dbReference>
<keyword evidence="8" id="KW-1185">Reference proteome</keyword>
<feature type="region of interest" description="Disordered" evidence="6">
    <location>
        <begin position="100"/>
        <end position="123"/>
    </location>
</feature>
<evidence type="ECO:0000256" key="4">
    <source>
        <dbReference type="ARBA" id="ARBA00023089"/>
    </source>
</evidence>
<dbReference type="PANTHER" id="PTHR31791">
    <property type="entry name" value="FRIGIDA-LIKE PROTEIN 3-RELATED"/>
    <property type="match status" value="1"/>
</dbReference>
<evidence type="ECO:0000313" key="8">
    <source>
        <dbReference type="Proteomes" id="UP001632038"/>
    </source>
</evidence>
<sequence length="550" mass="61204">MATTSATTPPPLAAEAIPSATVYSFPDEQLGLTLTSNDPSNTSQPENIETLPPAPILPPLFINSVAELKDLSAAIASFHKCYEDLFNELDSLKAIVSSKRSPETPHFTPIAPPSSPKPDVSDGTVLQKQQQESNILDSELESLCKTMSNRGIRRYLQTHLSNLPQLRQEVSKALKLAPNPPRLVFESLGKFYFQRSGLIARHPSMTRASEVSNFILECFLLMMRMGGKQIFDKAIKVESKKAALVWRNRLMSEGGFTKADQTDARGLLLFVSCFGFPNSFLRGDIRDLLCAANAREIVGVLRLSRLLMYKITDIVVGLLKHKMEVDAVDLVYTFGLEERFSPHDILASHLLESKESWKMPQKGPQSSLPATIEAKKKQLATLISIHRCLKRHEIDPAKLLPEWQINEQIAILEKDVDADRELGEITPIKRKSSETVTPRKLYTREPKRTCFIRHGPRQLKTRDHVDRRTTFLHRGPTSRHPNNYRTSRPVVNRVYGEQMVGTGGPVKKQASNSCVWNSIAGRSSPVVVGHTESVEGFVGVPNASSVGISS</sequence>
<reference evidence="8" key="1">
    <citation type="journal article" date="2024" name="IScience">
        <title>Strigolactones Initiate the Formation of Haustorium-like Structures in Castilleja.</title>
        <authorList>
            <person name="Buerger M."/>
            <person name="Peterson D."/>
            <person name="Chory J."/>
        </authorList>
    </citation>
    <scope>NUCLEOTIDE SEQUENCE [LARGE SCALE GENOMIC DNA]</scope>
</reference>
<evidence type="ECO:0000313" key="7">
    <source>
        <dbReference type="EMBL" id="KAL3631766.1"/>
    </source>
</evidence>
<dbReference type="EMBL" id="JAVIJP010000032">
    <property type="protein sequence ID" value="KAL3631766.1"/>
    <property type="molecule type" value="Genomic_DNA"/>
</dbReference>
<dbReference type="AlphaFoldDB" id="A0ABD3CSD1"/>
<protein>
    <recommendedName>
        <fullName evidence="5">FRIGIDA-like protein</fullName>
    </recommendedName>
</protein>
<evidence type="ECO:0000256" key="6">
    <source>
        <dbReference type="SAM" id="MobiDB-lite"/>
    </source>
</evidence>
<evidence type="ECO:0000256" key="3">
    <source>
        <dbReference type="ARBA" id="ARBA00022782"/>
    </source>
</evidence>
<dbReference type="InterPro" id="IPR012474">
    <property type="entry name" value="Frigida"/>
</dbReference>
<dbReference type="Proteomes" id="UP001632038">
    <property type="component" value="Unassembled WGS sequence"/>
</dbReference>
<keyword evidence="3 5" id="KW-0221">Differentiation</keyword>
<gene>
    <name evidence="7" type="ORF">CASFOL_024750</name>
</gene>
<evidence type="ECO:0000256" key="5">
    <source>
        <dbReference type="RuleBase" id="RU364012"/>
    </source>
</evidence>
<organism evidence="7 8">
    <name type="scientific">Castilleja foliolosa</name>
    <dbReference type="NCBI Taxonomy" id="1961234"/>
    <lineage>
        <taxon>Eukaryota</taxon>
        <taxon>Viridiplantae</taxon>
        <taxon>Streptophyta</taxon>
        <taxon>Embryophyta</taxon>
        <taxon>Tracheophyta</taxon>
        <taxon>Spermatophyta</taxon>
        <taxon>Magnoliopsida</taxon>
        <taxon>eudicotyledons</taxon>
        <taxon>Gunneridae</taxon>
        <taxon>Pentapetalae</taxon>
        <taxon>asterids</taxon>
        <taxon>lamiids</taxon>
        <taxon>Lamiales</taxon>
        <taxon>Orobanchaceae</taxon>
        <taxon>Pedicularideae</taxon>
        <taxon>Castillejinae</taxon>
        <taxon>Castilleja</taxon>
    </lineage>
</organism>
<name>A0ABD3CSD1_9LAMI</name>
<comment type="similarity">
    <text evidence="1 5">Belongs to the Frigida family.</text>
</comment>
<proteinExistence type="inferred from homology"/>
<evidence type="ECO:0000256" key="1">
    <source>
        <dbReference type="ARBA" id="ARBA00008956"/>
    </source>
</evidence>
<dbReference type="Pfam" id="PF07899">
    <property type="entry name" value="Frigida"/>
    <property type="match status" value="1"/>
</dbReference>
<comment type="caution">
    <text evidence="7">The sequence shown here is derived from an EMBL/GenBank/DDBJ whole genome shotgun (WGS) entry which is preliminary data.</text>
</comment>
<evidence type="ECO:0000256" key="2">
    <source>
        <dbReference type="ARBA" id="ARBA00022473"/>
    </source>
</evidence>
<dbReference type="PANTHER" id="PTHR31791:SF49">
    <property type="entry name" value="INACTIVE PROTEIN FRIGIDA"/>
    <property type="match status" value="1"/>
</dbReference>
<keyword evidence="4 5" id="KW-0287">Flowering</keyword>
<dbReference type="GO" id="GO:0030154">
    <property type="term" value="P:cell differentiation"/>
    <property type="evidence" value="ECO:0007669"/>
    <property type="project" value="UniProtKB-KW"/>
</dbReference>
<keyword evidence="2 5" id="KW-0217">Developmental protein</keyword>
<accession>A0ABD3CSD1</accession>